<keyword evidence="1" id="KW-0472">Membrane</keyword>
<dbReference type="EMBL" id="NPDZ01000014">
    <property type="protein sequence ID" value="PJZ72044.1"/>
    <property type="molecule type" value="Genomic_DNA"/>
</dbReference>
<dbReference type="AlphaFoldDB" id="A0A2M9ZJ89"/>
<dbReference type="OrthoDB" id="335467at2"/>
<name>A0A2M9ZJ89_9LEPT</name>
<keyword evidence="1" id="KW-0998">Cell outer membrane</keyword>
<dbReference type="PANTHER" id="PTHR30189:SF1">
    <property type="entry name" value="LPS-ASSEMBLY PROTEIN LPTD"/>
    <property type="match status" value="1"/>
</dbReference>
<dbReference type="PANTHER" id="PTHR30189">
    <property type="entry name" value="LPS-ASSEMBLY PROTEIN"/>
    <property type="match status" value="1"/>
</dbReference>
<evidence type="ECO:0000256" key="1">
    <source>
        <dbReference type="ARBA" id="ARBA00023237"/>
    </source>
</evidence>
<gene>
    <name evidence="3" type="ORF">CH360_11035</name>
    <name evidence="4" type="ORF">CH373_16435</name>
</gene>
<dbReference type="GO" id="GO:0009279">
    <property type="term" value="C:cell outer membrane"/>
    <property type="evidence" value="ECO:0007669"/>
    <property type="project" value="TreeGrafter"/>
</dbReference>
<feature type="domain" description="Organic solvent tolerance-like N-terminal" evidence="2">
    <location>
        <begin position="291"/>
        <end position="446"/>
    </location>
</feature>
<dbReference type="InterPro" id="IPR005653">
    <property type="entry name" value="OstA-like_N"/>
</dbReference>
<dbReference type="EMBL" id="NPDY01000009">
    <property type="protein sequence ID" value="PJZ69529.1"/>
    <property type="molecule type" value="Genomic_DNA"/>
</dbReference>
<dbReference type="GO" id="GO:1990351">
    <property type="term" value="C:transporter complex"/>
    <property type="evidence" value="ECO:0007669"/>
    <property type="project" value="TreeGrafter"/>
</dbReference>
<dbReference type="InterPro" id="IPR050218">
    <property type="entry name" value="LptD"/>
</dbReference>
<dbReference type="RefSeq" id="WP_100714090.1">
    <property type="nucleotide sequence ID" value="NZ_NPDY01000009.1"/>
</dbReference>
<keyword evidence="5" id="KW-1185">Reference proteome</keyword>
<evidence type="ECO:0000313" key="6">
    <source>
        <dbReference type="Proteomes" id="UP000231990"/>
    </source>
</evidence>
<reference evidence="5 6" key="1">
    <citation type="submission" date="2017-07" db="EMBL/GenBank/DDBJ databases">
        <title>Leptospira spp. isolated from tropical soils.</title>
        <authorList>
            <person name="Thibeaux R."/>
            <person name="Iraola G."/>
            <person name="Ferres I."/>
            <person name="Bierque E."/>
            <person name="Girault D."/>
            <person name="Soupe-Gilbert M.-E."/>
            <person name="Picardeau M."/>
            <person name="Goarant C."/>
        </authorList>
    </citation>
    <scope>NUCLEOTIDE SEQUENCE [LARGE SCALE GENOMIC DNA]</scope>
    <source>
        <strain evidence="4 6">FH1-B-B1</strain>
        <strain evidence="3 5">FH1-B-C1</strain>
    </source>
</reference>
<evidence type="ECO:0000313" key="3">
    <source>
        <dbReference type="EMBL" id="PJZ69529.1"/>
    </source>
</evidence>
<dbReference type="Proteomes" id="UP000231990">
    <property type="component" value="Unassembled WGS sequence"/>
</dbReference>
<protein>
    <recommendedName>
        <fullName evidence="2">Organic solvent tolerance-like N-terminal domain-containing protein</fullName>
    </recommendedName>
</protein>
<dbReference type="Pfam" id="PF03968">
    <property type="entry name" value="LptD_N"/>
    <property type="match status" value="1"/>
</dbReference>
<accession>A0A2M9ZJ89</accession>
<evidence type="ECO:0000313" key="5">
    <source>
        <dbReference type="Proteomes" id="UP000231962"/>
    </source>
</evidence>
<dbReference type="Proteomes" id="UP000231962">
    <property type="component" value="Unassembled WGS sequence"/>
</dbReference>
<dbReference type="Gene3D" id="2.60.450.10">
    <property type="entry name" value="Lipopolysaccharide (LPS) transport protein A like domain"/>
    <property type="match status" value="2"/>
</dbReference>
<sequence>MKSFPPSTAISTLPWSKSILAVFVIFLVVSDSSSHVRPPLLFSPDTLERKPVTGIGEPDPTRKESFPTFWGGNALTQEDRLYQGLKVTVFTLEGGAWIQHKKVRLSANTIEVIGKEAYKGYLKYGVTVQDQENGTTLRAGSGDYDKYEETVIIKDRPRLFFKDKNAKTTIIYAQTIERQLNTKITKLKGGVTVSHPEVTIFCKEATFNESEEVITTDQNPFLLSKDRYLTGRNLSFYTSDNRIVLDSKTILIQGSTESVTSEGEEGKSKEKRIITILQGDNLENSIGESGERSTVLKGNASVLRENLKINANKLESIGADGHTIKGRDSIKIEDRENHLVLTGNILDFFRKENYLHLTDNGKMEFLDAKSGEVTTTILAQEFERFLDRDETVIRGNITIQGKGTQAQGEYATYYEKEETVHLEGNPRMERNGRILRAGKILFYPREGRAILTEGVHLGN</sequence>
<evidence type="ECO:0000259" key="2">
    <source>
        <dbReference type="Pfam" id="PF03968"/>
    </source>
</evidence>
<evidence type="ECO:0000313" key="4">
    <source>
        <dbReference type="EMBL" id="PJZ72044.1"/>
    </source>
</evidence>
<proteinExistence type="predicted"/>
<comment type="caution">
    <text evidence="4">The sequence shown here is derived from an EMBL/GenBank/DDBJ whole genome shotgun (WGS) entry which is preliminary data.</text>
</comment>
<organism evidence="4 6">
    <name type="scientific">Leptospira perolatii</name>
    <dbReference type="NCBI Taxonomy" id="2023191"/>
    <lineage>
        <taxon>Bacteria</taxon>
        <taxon>Pseudomonadati</taxon>
        <taxon>Spirochaetota</taxon>
        <taxon>Spirochaetia</taxon>
        <taxon>Leptospirales</taxon>
        <taxon>Leptospiraceae</taxon>
        <taxon>Leptospira</taxon>
    </lineage>
</organism>